<proteinExistence type="predicted"/>
<evidence type="ECO:0000256" key="1">
    <source>
        <dbReference type="SAM" id="MobiDB-lite"/>
    </source>
</evidence>
<reference evidence="2" key="1">
    <citation type="submission" date="2021-01" db="EMBL/GenBank/DDBJ databases">
        <authorList>
            <person name="Corre E."/>
            <person name="Pelletier E."/>
            <person name="Niang G."/>
            <person name="Scheremetjew M."/>
            <person name="Finn R."/>
            <person name="Kale V."/>
            <person name="Holt S."/>
            <person name="Cochrane G."/>
            <person name="Meng A."/>
            <person name="Brown T."/>
            <person name="Cohen L."/>
        </authorList>
    </citation>
    <scope>NUCLEOTIDE SEQUENCE</scope>
    <source>
        <strain evidence="2">SM1012Den-03</strain>
    </source>
</reference>
<feature type="region of interest" description="Disordered" evidence="1">
    <location>
        <begin position="1"/>
        <end position="124"/>
    </location>
</feature>
<gene>
    <name evidence="2" type="ORF">SMAR0320_LOCUS16399</name>
</gene>
<organism evidence="2">
    <name type="scientific">Skeletonema marinoi</name>
    <dbReference type="NCBI Taxonomy" id="267567"/>
    <lineage>
        <taxon>Eukaryota</taxon>
        <taxon>Sar</taxon>
        <taxon>Stramenopiles</taxon>
        <taxon>Ochrophyta</taxon>
        <taxon>Bacillariophyta</taxon>
        <taxon>Coscinodiscophyceae</taxon>
        <taxon>Thalassiosirophycidae</taxon>
        <taxon>Thalassiosirales</taxon>
        <taxon>Skeletonemataceae</taxon>
        <taxon>Skeletonema</taxon>
        <taxon>Skeletonema marinoi-dohrnii complex</taxon>
    </lineage>
</organism>
<name>A0A7S2PT07_9STRA</name>
<sequence length="177" mass="19460">MSKTLHQHHLVRRSESLDEEEEDDDVVNGSDDSSEIRGSGGNSGGGSGDFSSGYENDDTDDGKEGGKSQNSSKTPVRGHTYETQKQVALKTASKKRISGKGNNKKMKTRAGKKHGPTTDQRTDMEKEMYKKLDHAEAFKRMSDALGNRVQAALQCPDLFKAFLTPEERIALEGEQLV</sequence>
<feature type="compositionally biased region" description="Basic residues" evidence="1">
    <location>
        <begin position="92"/>
        <end position="115"/>
    </location>
</feature>
<dbReference type="EMBL" id="HBGZ01022964">
    <property type="protein sequence ID" value="CAD9617857.1"/>
    <property type="molecule type" value="Transcribed_RNA"/>
</dbReference>
<protein>
    <submittedName>
        <fullName evidence="2">Uncharacterized protein</fullName>
    </submittedName>
</protein>
<feature type="compositionally biased region" description="Gly residues" evidence="1">
    <location>
        <begin position="38"/>
        <end position="48"/>
    </location>
</feature>
<feature type="compositionally biased region" description="Acidic residues" evidence="1">
    <location>
        <begin position="17"/>
        <end position="26"/>
    </location>
</feature>
<feature type="compositionally biased region" description="Basic residues" evidence="1">
    <location>
        <begin position="1"/>
        <end position="11"/>
    </location>
</feature>
<accession>A0A7S2PT07</accession>
<evidence type="ECO:0000313" key="2">
    <source>
        <dbReference type="EMBL" id="CAD9617857.1"/>
    </source>
</evidence>
<dbReference type="AlphaFoldDB" id="A0A7S2PT07"/>